<evidence type="ECO:0000313" key="3">
    <source>
        <dbReference type="Proteomes" id="UP001597521"/>
    </source>
</evidence>
<dbReference type="InterPro" id="IPR053802">
    <property type="entry name" value="DUF6950"/>
</dbReference>
<reference evidence="3" key="1">
    <citation type="journal article" date="2019" name="Int. J. Syst. Evol. Microbiol.">
        <title>The Global Catalogue of Microorganisms (GCM) 10K type strain sequencing project: providing services to taxonomists for standard genome sequencing and annotation.</title>
        <authorList>
            <consortium name="The Broad Institute Genomics Platform"/>
            <consortium name="The Broad Institute Genome Sequencing Center for Infectious Disease"/>
            <person name="Wu L."/>
            <person name="Ma J."/>
        </authorList>
    </citation>
    <scope>NUCLEOTIDE SEQUENCE [LARGE SCALE GENOMIC DNA]</scope>
    <source>
        <strain evidence="3">CCM 7427</strain>
    </source>
</reference>
<gene>
    <name evidence="2" type="ORF">ACFSX5_01095</name>
</gene>
<protein>
    <submittedName>
        <fullName evidence="2">DUF6950 family protein</fullName>
    </submittedName>
</protein>
<proteinExistence type="predicted"/>
<keyword evidence="3" id="KW-1185">Reference proteome</keyword>
<dbReference type="RefSeq" id="WP_386830965.1">
    <property type="nucleotide sequence ID" value="NZ_JBHUNP010000001.1"/>
</dbReference>
<name>A0ABW5QFI4_9HYPH</name>
<accession>A0ABW5QFI4</accession>
<dbReference type="Proteomes" id="UP001597521">
    <property type="component" value="Unassembled WGS sequence"/>
</dbReference>
<evidence type="ECO:0000313" key="2">
    <source>
        <dbReference type="EMBL" id="MFD2646385.1"/>
    </source>
</evidence>
<sequence>MSNWTRQDTRALIEVAEERPRMSVGVVRVIRRHHGEDRLVERMALFEDFVRQTQRQPFVWGASDCSLMVADWCVMNGHSDPAENWRGQYRTEDECRKLLVPRGGLSEVVRACAQLAGLKALHEPEFGCVAVIGSRSNPGRQWSAIWNGRRWAVRWHARGETNWTPFVAPVLGMWRV</sequence>
<feature type="domain" description="DUF6950" evidence="1">
    <location>
        <begin position="45"/>
        <end position="153"/>
    </location>
</feature>
<organism evidence="2 3">
    <name type="scientific">Devosia albogilva</name>
    <dbReference type="NCBI Taxonomy" id="429726"/>
    <lineage>
        <taxon>Bacteria</taxon>
        <taxon>Pseudomonadati</taxon>
        <taxon>Pseudomonadota</taxon>
        <taxon>Alphaproteobacteria</taxon>
        <taxon>Hyphomicrobiales</taxon>
        <taxon>Devosiaceae</taxon>
        <taxon>Devosia</taxon>
    </lineage>
</organism>
<evidence type="ECO:0000259" key="1">
    <source>
        <dbReference type="Pfam" id="PF22262"/>
    </source>
</evidence>
<dbReference type="EMBL" id="JBHUNP010000001">
    <property type="protein sequence ID" value="MFD2646385.1"/>
    <property type="molecule type" value="Genomic_DNA"/>
</dbReference>
<dbReference type="Pfam" id="PF22262">
    <property type="entry name" value="DUF6950"/>
    <property type="match status" value="1"/>
</dbReference>
<comment type="caution">
    <text evidence="2">The sequence shown here is derived from an EMBL/GenBank/DDBJ whole genome shotgun (WGS) entry which is preliminary data.</text>
</comment>